<dbReference type="PANTHER" id="PTHR38594">
    <property type="entry name" value="PEP-DEPENDENT DIHYDROXYACETONE KINASE, PHOSPHORYL DONOR SUBUNIT DHAM"/>
    <property type="match status" value="1"/>
</dbReference>
<keyword evidence="6" id="KW-0808">Transferase</keyword>
<dbReference type="Proteomes" id="UP000000376">
    <property type="component" value="Chromosome"/>
</dbReference>
<proteinExistence type="predicted"/>
<evidence type="ECO:0000259" key="8">
    <source>
        <dbReference type="PROSITE" id="PS51096"/>
    </source>
</evidence>
<dbReference type="STRING" id="644284.Arch_1122"/>
<dbReference type="InterPro" id="IPR000032">
    <property type="entry name" value="HPr-like"/>
</dbReference>
<dbReference type="SUPFAM" id="SSF53062">
    <property type="entry name" value="PTS system fructose IIA component-like"/>
    <property type="match status" value="1"/>
</dbReference>
<dbReference type="Pfam" id="PF03610">
    <property type="entry name" value="EIIA-man"/>
    <property type="match status" value="1"/>
</dbReference>
<dbReference type="GO" id="GO:0047324">
    <property type="term" value="F:phosphoenolpyruvate-glycerone phosphotransferase activity"/>
    <property type="evidence" value="ECO:0007669"/>
    <property type="project" value="UniProtKB-EC"/>
</dbReference>
<dbReference type="eggNOG" id="COG3412">
    <property type="taxonomic scope" value="Bacteria"/>
</dbReference>
<feature type="domain" description="PTS EIIA type-4" evidence="8">
    <location>
        <begin position="2"/>
        <end position="132"/>
    </location>
</feature>
<feature type="domain" description="HPr" evidence="9">
    <location>
        <begin position="151"/>
        <end position="238"/>
    </location>
</feature>
<protein>
    <recommendedName>
        <fullName evidence="5">Phosphocarrier protein HPr</fullName>
        <ecNumber evidence="4">2.7.1.121</ecNumber>
    </recommendedName>
</protein>
<evidence type="ECO:0000313" key="10">
    <source>
        <dbReference type="EMBL" id="ADH92835.1"/>
    </source>
</evidence>
<gene>
    <name evidence="10" type="ordered locus">Arch_1122</name>
</gene>
<organism evidence="10 11">
    <name type="scientific">Arcanobacterium haemolyticum (strain ATCC 9345 / DSM 20595 / CCM 5947 / CCUG 17215 / LMG 16163 / NBRC 15585 / NCTC 8452 / 11018)</name>
    <dbReference type="NCBI Taxonomy" id="644284"/>
    <lineage>
        <taxon>Bacteria</taxon>
        <taxon>Bacillati</taxon>
        <taxon>Actinomycetota</taxon>
        <taxon>Actinomycetes</taxon>
        <taxon>Actinomycetales</taxon>
        <taxon>Actinomycetaceae</taxon>
        <taxon>Arcanobacterium</taxon>
    </lineage>
</organism>
<dbReference type="GO" id="GO:0019563">
    <property type="term" value="P:glycerol catabolic process"/>
    <property type="evidence" value="ECO:0007669"/>
    <property type="project" value="InterPro"/>
</dbReference>
<dbReference type="GO" id="GO:0009401">
    <property type="term" value="P:phosphoenolpyruvate-dependent sugar phosphotransferase system"/>
    <property type="evidence" value="ECO:0007669"/>
    <property type="project" value="InterPro"/>
</dbReference>
<dbReference type="Gene3D" id="3.40.50.510">
    <property type="entry name" value="Phosphotransferase system, mannose-type IIA component"/>
    <property type="match status" value="1"/>
</dbReference>
<dbReference type="CDD" id="cd00367">
    <property type="entry name" value="PTS-HPr_like"/>
    <property type="match status" value="1"/>
</dbReference>
<accession>D7BPI6</accession>
<dbReference type="OrthoDB" id="350754at2"/>
<comment type="subunit">
    <text evidence="7">Homodimer. The dihydroxyacetone kinase complex is composed of a homodimer of DhaM, a homodimer of DhaK and the subunit DhaL.</text>
</comment>
<dbReference type="GO" id="GO:0016020">
    <property type="term" value="C:membrane"/>
    <property type="evidence" value="ECO:0007669"/>
    <property type="project" value="InterPro"/>
</dbReference>
<dbReference type="PROSITE" id="PS00369">
    <property type="entry name" value="PTS_HPR_HIS"/>
    <property type="match status" value="1"/>
</dbReference>
<dbReference type="Gene3D" id="3.30.1340.10">
    <property type="entry name" value="HPr-like"/>
    <property type="match status" value="1"/>
</dbReference>
<dbReference type="InterPro" id="IPR039643">
    <property type="entry name" value="DhaM"/>
</dbReference>
<dbReference type="SUPFAM" id="SSF55594">
    <property type="entry name" value="HPr-like"/>
    <property type="match status" value="1"/>
</dbReference>
<evidence type="ECO:0000313" key="11">
    <source>
        <dbReference type="Proteomes" id="UP000000376"/>
    </source>
</evidence>
<dbReference type="InterPro" id="IPR012844">
    <property type="entry name" value="DhaM_N"/>
</dbReference>
<dbReference type="NCBIfam" id="TIGR02364">
    <property type="entry name" value="dha_pts"/>
    <property type="match status" value="1"/>
</dbReference>
<dbReference type="RefSeq" id="WP_013170329.1">
    <property type="nucleotide sequence ID" value="NC_014218.1"/>
</dbReference>
<comment type="function">
    <text evidence="2">Component of the dihydroxyacetone kinase complex, which is responsible for the phosphoenolpyruvate (PEP)-dependent phosphorylation of dihydroxyacetone. DhaM serves as the phosphoryl donor. Is phosphorylated by phosphoenolpyruvate in an EI- and HPr-dependent reaction, and a phosphorelay system on histidine residues finally leads to phosphoryl transfer to DhaL and dihydroxyacetone.</text>
</comment>
<name>D7BPI6_ARCHD</name>
<keyword evidence="11" id="KW-1185">Reference proteome</keyword>
<reference evidence="10 11" key="1">
    <citation type="journal article" date="2010" name="Stand. Genomic Sci.">
        <title>Complete genome sequence of Arcanobacterium haemolyticum type strain (11018).</title>
        <authorList>
            <person name="Yasawong M."/>
            <person name="Teshima H."/>
            <person name="Lapidus A."/>
            <person name="Nolan M."/>
            <person name="Lucas S."/>
            <person name="Glavina Del Rio T."/>
            <person name="Tice H."/>
            <person name="Cheng J."/>
            <person name="Bruce D."/>
            <person name="Detter C."/>
            <person name="Tapia R."/>
            <person name="Han C."/>
            <person name="Goodwin L."/>
            <person name="Pitluck S."/>
            <person name="Liolios K."/>
            <person name="Ivanova N."/>
            <person name="Mavromatis K."/>
            <person name="Mikhailova N."/>
            <person name="Pati A."/>
            <person name="Chen A."/>
            <person name="Palaniappan K."/>
            <person name="Land M."/>
            <person name="Hauser L."/>
            <person name="Chang Y."/>
            <person name="Jeffries C."/>
            <person name="Rohde M."/>
            <person name="Sikorski J."/>
            <person name="Pukall R."/>
            <person name="Goker M."/>
            <person name="Woyke T."/>
            <person name="Bristow J."/>
            <person name="Eisen J."/>
            <person name="Markowitz V."/>
            <person name="Hugenholtz P."/>
            <person name="Kyrpides N."/>
            <person name="Klenk H."/>
        </authorList>
    </citation>
    <scope>NUCLEOTIDE SEQUENCE [LARGE SCALE GENOMIC DNA]</scope>
    <source>
        <strain evidence="11">ATCC 9345 / DSM 20595 / CCUG 17215 / LMG 16163 / NBRC 15585 / NCTC 8452 / 11018</strain>
    </source>
</reference>
<evidence type="ECO:0000256" key="3">
    <source>
        <dbReference type="ARBA" id="ARBA00003681"/>
    </source>
</evidence>
<dbReference type="AlphaFoldDB" id="D7BPI6"/>
<dbReference type="PROSITE" id="PS51350">
    <property type="entry name" value="PTS_HPR_DOM"/>
    <property type="match status" value="1"/>
</dbReference>
<dbReference type="InterPro" id="IPR004701">
    <property type="entry name" value="PTS_EIIA_man-typ"/>
</dbReference>
<comment type="catalytic activity">
    <reaction evidence="1">
        <text>dihydroxyacetone + phosphoenolpyruvate = dihydroxyacetone phosphate + pyruvate</text>
        <dbReference type="Rhea" id="RHEA:18381"/>
        <dbReference type="ChEBI" id="CHEBI:15361"/>
        <dbReference type="ChEBI" id="CHEBI:16016"/>
        <dbReference type="ChEBI" id="CHEBI:57642"/>
        <dbReference type="ChEBI" id="CHEBI:58702"/>
        <dbReference type="EC" id="2.7.1.121"/>
    </reaction>
</comment>
<dbReference type="HOGENOM" id="CLU_045361_0_1_11"/>
<evidence type="ECO:0000256" key="1">
    <source>
        <dbReference type="ARBA" id="ARBA00001113"/>
    </source>
</evidence>
<dbReference type="PROSITE" id="PS51096">
    <property type="entry name" value="PTS_EIIA_TYPE_4"/>
    <property type="match status" value="1"/>
</dbReference>
<dbReference type="Pfam" id="PF00381">
    <property type="entry name" value="PTS-HPr"/>
    <property type="match status" value="1"/>
</dbReference>
<dbReference type="InterPro" id="IPR035895">
    <property type="entry name" value="HPr-like_sf"/>
</dbReference>
<dbReference type="eggNOG" id="COG1925">
    <property type="taxonomic scope" value="Bacteria"/>
</dbReference>
<dbReference type="KEGG" id="ahe:Arch_1122"/>
<evidence type="ECO:0000256" key="6">
    <source>
        <dbReference type="ARBA" id="ARBA00022679"/>
    </source>
</evidence>
<comment type="function">
    <text evidence="3">General (non sugar-specific) component of the phosphoenolpyruvate-dependent sugar phosphotransferase system (sugar PTS). This major carbohydrate active-transport system catalyzes the phosphorylation of incoming sugar substrates concomitantly with their translocation across the cell membrane. The phosphoryl group from phosphoenolpyruvate (PEP) is transferred to the phosphoryl carrier protein HPr by enzyme I. Phospho-HPr then transfers it to the PTS EIIA domain.</text>
</comment>
<evidence type="ECO:0000259" key="9">
    <source>
        <dbReference type="PROSITE" id="PS51350"/>
    </source>
</evidence>
<dbReference type="InterPro" id="IPR001020">
    <property type="entry name" value="PTS_HPr_His_P_site"/>
</dbReference>
<dbReference type="EMBL" id="CP002045">
    <property type="protein sequence ID" value="ADH92835.1"/>
    <property type="molecule type" value="Genomic_DNA"/>
</dbReference>
<dbReference type="PANTHER" id="PTHR38594:SF1">
    <property type="entry name" value="PEP-DEPENDENT DIHYDROXYACETONE KINASE, PHOSPHORYL DONOR SUBUNIT DHAM"/>
    <property type="match status" value="1"/>
</dbReference>
<evidence type="ECO:0000256" key="5">
    <source>
        <dbReference type="ARBA" id="ARBA00020422"/>
    </source>
</evidence>
<keyword evidence="10" id="KW-0418">Kinase</keyword>
<dbReference type="EC" id="2.7.1.121" evidence="4"/>
<dbReference type="NCBIfam" id="TIGR01003">
    <property type="entry name" value="PTS_HPr_family"/>
    <property type="match status" value="1"/>
</dbReference>
<dbReference type="InterPro" id="IPR036662">
    <property type="entry name" value="PTS_EIIA_man-typ_sf"/>
</dbReference>
<evidence type="ECO:0000256" key="2">
    <source>
        <dbReference type="ARBA" id="ARBA00002788"/>
    </source>
</evidence>
<dbReference type="PRINTS" id="PR00107">
    <property type="entry name" value="PHOSPHOCPHPR"/>
</dbReference>
<evidence type="ECO:0000256" key="4">
    <source>
        <dbReference type="ARBA" id="ARBA00012095"/>
    </source>
</evidence>
<evidence type="ECO:0000256" key="7">
    <source>
        <dbReference type="ARBA" id="ARBA00046577"/>
    </source>
</evidence>
<sequence length="239" mass="23936">MSVGIVVVSHSHDLAQAAVEFALQMVAGEPPHIAIAAGTDGGGLGTDAMKIMGAIEEANSGDGVVVLTDLGSAILSSDMALEFLGNPDDVALVGAPFVEGLLSAIVTAAAGANVADVCRQARNALEPKLKHIGPGQLAGTTGTSDPAPAGESVTRVRIANPQGLHARPAAQIVHLASQYDATITMTFDDETVPATSPMEIAGLGTEGGDEIELRANGAQANEALAALQELIAGGFGEAN</sequence>